<feature type="compositionally biased region" description="Low complexity" evidence="14">
    <location>
        <begin position="43"/>
        <end position="79"/>
    </location>
</feature>
<sequence length="564" mass="61959">MDIKRTVLWVVFSFSLLLLWDGWMRHNGHQSMFFPSANQTQEQAANPAAPVASPSGSPVPQAGTSAPAAVPADASAAPAGKGETITITTDVVKADIDTLGGELKRLELLKQRDVVDPSKNLVLFDSGATHTYLAETGLIGGAFPNHKSLFTAKPGVRTLDNGNEVQLVLEAEQGGVKLTKTYTFKRDSYLIDLKHTVTNDSGAAINPSLYLQLLRDGNKPGGESHFYSTFTGPAVYTDASKFQKMTFEKIEEGKAEHATKADNGWIALVQHYFVSAFIPPQQAPRDIFTKKVATNLYAVGTILPLGTVAPGASVTMDAHLYSGPQESKVLEATAPGLELVKDYGWLTLIAKPIFWLMTHIHALVGNWGWTIILLTVLIKLIFFPLSAASYRSMAKMKAVSPRMQAIRERHKGDPQAMNREMMAMYKTEKINPLGGCLPIAIQIPVFISLYWVLLASVEMRGAPWLGWIHDLTAPDTLFGTIPYFNMPVGLLPIIMAGSMFLQTKLNPTPPDPVQAKVMMFMPLVFSFMFFFFPSGLVLYWVTNNILSIAQQWVITKNIEKGKTK</sequence>
<evidence type="ECO:0000256" key="11">
    <source>
        <dbReference type="ARBA" id="ARBA00033245"/>
    </source>
</evidence>
<evidence type="ECO:0000256" key="8">
    <source>
        <dbReference type="ARBA" id="ARBA00022989"/>
    </source>
</evidence>
<evidence type="ECO:0000259" key="16">
    <source>
        <dbReference type="Pfam" id="PF14849"/>
    </source>
</evidence>
<feature type="transmembrane region" description="Helical" evidence="13">
    <location>
        <begin position="522"/>
        <end position="541"/>
    </location>
</feature>
<proteinExistence type="inferred from homology"/>
<evidence type="ECO:0000256" key="10">
    <source>
        <dbReference type="ARBA" id="ARBA00023186"/>
    </source>
</evidence>
<feature type="transmembrane region" description="Helical" evidence="13">
    <location>
        <begin position="367"/>
        <end position="387"/>
    </location>
</feature>
<dbReference type="CDD" id="cd20070">
    <property type="entry name" value="5TM_YidC_Alb3"/>
    <property type="match status" value="1"/>
</dbReference>
<feature type="region of interest" description="Disordered" evidence="14">
    <location>
        <begin position="38"/>
        <end position="79"/>
    </location>
</feature>
<comment type="function">
    <text evidence="13">Required for the insertion and/or proper folding and/or complex formation of integral membrane proteins into the membrane. Involved in integration of membrane proteins that insert both dependently and independently of the Sec translocase complex, as well as at least some lipoproteins. Aids folding of multispanning membrane proteins.</text>
</comment>
<dbReference type="InterPro" id="IPR019998">
    <property type="entry name" value="Membr_insert_YidC"/>
</dbReference>
<dbReference type="NCBIfam" id="NF002353">
    <property type="entry name" value="PRK01318.1-4"/>
    <property type="match status" value="1"/>
</dbReference>
<dbReference type="PRINTS" id="PR01900">
    <property type="entry name" value="YIDCPROTEIN"/>
</dbReference>
<dbReference type="InterPro" id="IPR047196">
    <property type="entry name" value="YidC_ALB_C"/>
</dbReference>
<dbReference type="InterPro" id="IPR001708">
    <property type="entry name" value="YidC/ALB3/OXA1/COX18"/>
</dbReference>
<dbReference type="HAMAP" id="MF_01810">
    <property type="entry name" value="YidC_type1"/>
    <property type="match status" value="1"/>
</dbReference>
<comment type="subcellular location">
    <subcellularLocation>
        <location evidence="1">Cell inner membrane</location>
        <topology evidence="1">Multi-pass membrane protein</topology>
    </subcellularLocation>
    <subcellularLocation>
        <location evidence="13">Cell membrane</location>
        <topology evidence="13">Multi-pass membrane protein</topology>
    </subcellularLocation>
</comment>
<evidence type="ECO:0000256" key="1">
    <source>
        <dbReference type="ARBA" id="ARBA00004429"/>
    </source>
</evidence>
<keyword evidence="5 13" id="KW-1003">Cell membrane</keyword>
<dbReference type="EMBL" id="JBIUZV010000004">
    <property type="protein sequence ID" value="MFJ3046165.1"/>
    <property type="molecule type" value="Genomic_DNA"/>
</dbReference>
<dbReference type="NCBIfam" id="TIGR03592">
    <property type="entry name" value="yidC_oxa1_cterm"/>
    <property type="match status" value="1"/>
</dbReference>
<feature type="transmembrane region" description="Helical" evidence="13">
    <location>
        <begin position="6"/>
        <end position="23"/>
    </location>
</feature>
<comment type="similarity">
    <text evidence="2 13">Belongs to the OXA1/ALB3/YidC family. Type 1 subfamily.</text>
</comment>
<keyword evidence="6 13" id="KW-0812">Transmembrane</keyword>
<evidence type="ECO:0000256" key="14">
    <source>
        <dbReference type="SAM" id="MobiDB-lite"/>
    </source>
</evidence>
<dbReference type="InterPro" id="IPR028055">
    <property type="entry name" value="YidC/Oxa/ALB_C"/>
</dbReference>
<dbReference type="RefSeq" id="WP_050467757.1">
    <property type="nucleotide sequence ID" value="NZ_JBIUZV010000004.1"/>
</dbReference>
<keyword evidence="7 13" id="KW-0653">Protein transport</keyword>
<organism evidence="17 18">
    <name type="scientific">Herbaspirillum chlorophenolicum</name>
    <dbReference type="NCBI Taxonomy" id="211589"/>
    <lineage>
        <taxon>Bacteria</taxon>
        <taxon>Pseudomonadati</taxon>
        <taxon>Pseudomonadota</taxon>
        <taxon>Betaproteobacteria</taxon>
        <taxon>Burkholderiales</taxon>
        <taxon>Oxalobacteraceae</taxon>
        <taxon>Herbaspirillum</taxon>
    </lineage>
</organism>
<dbReference type="PANTHER" id="PTHR12428">
    <property type="entry name" value="OXA1"/>
    <property type="match status" value="1"/>
</dbReference>
<evidence type="ECO:0000259" key="15">
    <source>
        <dbReference type="Pfam" id="PF02096"/>
    </source>
</evidence>
<feature type="transmembrane region" description="Helical" evidence="13">
    <location>
        <begin position="481"/>
        <end position="501"/>
    </location>
</feature>
<evidence type="ECO:0000256" key="2">
    <source>
        <dbReference type="ARBA" id="ARBA00010527"/>
    </source>
</evidence>
<comment type="subunit">
    <text evidence="13">Interacts with the Sec translocase complex via SecD. Specifically interacts with transmembrane segments of nascent integral membrane proteins during membrane integration.</text>
</comment>
<evidence type="ECO:0000256" key="13">
    <source>
        <dbReference type="HAMAP-Rule" id="MF_01810"/>
    </source>
</evidence>
<dbReference type="Proteomes" id="UP001617427">
    <property type="component" value="Unassembled WGS sequence"/>
</dbReference>
<evidence type="ECO:0000256" key="4">
    <source>
        <dbReference type="ARBA" id="ARBA00022448"/>
    </source>
</evidence>
<evidence type="ECO:0000256" key="7">
    <source>
        <dbReference type="ARBA" id="ARBA00022927"/>
    </source>
</evidence>
<evidence type="ECO:0000256" key="9">
    <source>
        <dbReference type="ARBA" id="ARBA00023136"/>
    </source>
</evidence>
<gene>
    <name evidence="13 17" type="primary">yidC</name>
    <name evidence="17" type="ORF">ACIPEN_10055</name>
</gene>
<feature type="transmembrane region" description="Helical" evidence="13">
    <location>
        <begin position="430"/>
        <end position="453"/>
    </location>
</feature>
<comment type="caution">
    <text evidence="17">The sequence shown here is derived from an EMBL/GenBank/DDBJ whole genome shotgun (WGS) entry which is preliminary data.</text>
</comment>
<feature type="domain" description="Membrane insertase YidC N-terminal" evidence="16">
    <location>
        <begin position="85"/>
        <end position="356"/>
    </location>
</feature>
<name>A0ABW8EXH0_9BURK</name>
<evidence type="ECO:0000313" key="18">
    <source>
        <dbReference type="Proteomes" id="UP001617427"/>
    </source>
</evidence>
<keyword evidence="8 13" id="KW-1133">Transmembrane helix</keyword>
<evidence type="ECO:0000256" key="12">
    <source>
        <dbReference type="ARBA" id="ARBA00033342"/>
    </source>
</evidence>
<keyword evidence="4 13" id="KW-0813">Transport</keyword>
<accession>A0ABW8EXH0</accession>
<feature type="domain" description="Membrane insertase YidC/Oxa/ALB C-terminal" evidence="15">
    <location>
        <begin position="367"/>
        <end position="556"/>
    </location>
</feature>
<evidence type="ECO:0000313" key="17">
    <source>
        <dbReference type="EMBL" id="MFJ3046165.1"/>
    </source>
</evidence>
<dbReference type="Pfam" id="PF14849">
    <property type="entry name" value="YidC_periplas"/>
    <property type="match status" value="1"/>
</dbReference>
<keyword evidence="18" id="KW-1185">Reference proteome</keyword>
<dbReference type="PRINTS" id="PR00701">
    <property type="entry name" value="60KDINNERMP"/>
</dbReference>
<dbReference type="PANTHER" id="PTHR12428:SF65">
    <property type="entry name" value="CYTOCHROME C OXIDASE ASSEMBLY PROTEIN COX18, MITOCHONDRIAL"/>
    <property type="match status" value="1"/>
</dbReference>
<dbReference type="NCBIfam" id="NF002352">
    <property type="entry name" value="PRK01318.1-3"/>
    <property type="match status" value="1"/>
</dbReference>
<keyword evidence="9 13" id="KW-0472">Membrane</keyword>
<dbReference type="NCBIfam" id="TIGR03593">
    <property type="entry name" value="yidC_nterm"/>
    <property type="match status" value="1"/>
</dbReference>
<keyword evidence="10 13" id="KW-0143">Chaperone</keyword>
<dbReference type="CDD" id="cd19961">
    <property type="entry name" value="EcYidC-like_peri"/>
    <property type="match status" value="1"/>
</dbReference>
<dbReference type="InterPro" id="IPR028053">
    <property type="entry name" value="Membr_insert_YidC_N"/>
</dbReference>
<reference evidence="17 18" key="1">
    <citation type="submission" date="2024-10" db="EMBL/GenBank/DDBJ databases">
        <title>The Natural Products Discovery Center: Release of the First 8490 Sequenced Strains for Exploring Actinobacteria Biosynthetic Diversity.</title>
        <authorList>
            <person name="Kalkreuter E."/>
            <person name="Kautsar S.A."/>
            <person name="Yang D."/>
            <person name="Bader C.D."/>
            <person name="Teijaro C.N."/>
            <person name="Fluegel L."/>
            <person name="Davis C.M."/>
            <person name="Simpson J.R."/>
            <person name="Lauterbach L."/>
            <person name="Steele A.D."/>
            <person name="Gui C."/>
            <person name="Meng S."/>
            <person name="Li G."/>
            <person name="Viehrig K."/>
            <person name="Ye F."/>
            <person name="Su P."/>
            <person name="Kiefer A.F."/>
            <person name="Nichols A."/>
            <person name="Cepeda A.J."/>
            <person name="Yan W."/>
            <person name="Fan B."/>
            <person name="Jiang Y."/>
            <person name="Adhikari A."/>
            <person name="Zheng C.-J."/>
            <person name="Schuster L."/>
            <person name="Cowan T.M."/>
            <person name="Smanski M.J."/>
            <person name="Chevrette M.G."/>
            <person name="De Carvalho L.P.S."/>
            <person name="Shen B."/>
        </authorList>
    </citation>
    <scope>NUCLEOTIDE SEQUENCE [LARGE SCALE GENOMIC DNA]</scope>
    <source>
        <strain evidence="17 18">NPDC087045</strain>
    </source>
</reference>
<dbReference type="InterPro" id="IPR038221">
    <property type="entry name" value="YidC_periplasmic_sf"/>
</dbReference>
<evidence type="ECO:0000256" key="3">
    <source>
        <dbReference type="ARBA" id="ARBA00015325"/>
    </source>
</evidence>
<evidence type="ECO:0000256" key="5">
    <source>
        <dbReference type="ARBA" id="ARBA00022475"/>
    </source>
</evidence>
<dbReference type="Pfam" id="PF02096">
    <property type="entry name" value="60KD_IMP"/>
    <property type="match status" value="1"/>
</dbReference>
<dbReference type="Gene3D" id="2.70.98.90">
    <property type="match status" value="1"/>
</dbReference>
<protein>
    <recommendedName>
        <fullName evidence="3 13">Membrane protein insertase YidC</fullName>
    </recommendedName>
    <alternativeName>
        <fullName evidence="12 13">Foldase YidC</fullName>
    </alternativeName>
    <alternativeName>
        <fullName evidence="11 13">Membrane integrase YidC</fullName>
    </alternativeName>
    <alternativeName>
        <fullName evidence="13">Membrane protein YidC</fullName>
    </alternativeName>
</protein>
<evidence type="ECO:0000256" key="6">
    <source>
        <dbReference type="ARBA" id="ARBA00022692"/>
    </source>
</evidence>